<sequence length="120" mass="13118">MYRSEPLLQWLSLILLVFLVPHLLGFTVHQQSEARPLNPNMEMEGRKKQSLSLEAVLVKEQYVANKGEIPAGGSPVLYSPPSHIGKHVMSAAPRVHGGEYVSLNKGPVPPSAPDPIRHGP</sequence>
<gene>
    <name evidence="3" type="ORF">SO802_013803</name>
</gene>
<evidence type="ECO:0000256" key="1">
    <source>
        <dbReference type="SAM" id="MobiDB-lite"/>
    </source>
</evidence>
<keyword evidence="2" id="KW-0732">Signal</keyword>
<evidence type="ECO:0000256" key="2">
    <source>
        <dbReference type="SAM" id="SignalP"/>
    </source>
</evidence>
<dbReference type="Proteomes" id="UP001459277">
    <property type="component" value="Unassembled WGS sequence"/>
</dbReference>
<evidence type="ECO:0000313" key="4">
    <source>
        <dbReference type="Proteomes" id="UP001459277"/>
    </source>
</evidence>
<feature type="signal peptide" evidence="2">
    <location>
        <begin position="1"/>
        <end position="25"/>
    </location>
</feature>
<protein>
    <submittedName>
        <fullName evidence="3">Uncharacterized protein</fullName>
    </submittedName>
</protein>
<name>A0AAW2D8S0_9ROSI</name>
<reference evidence="3 4" key="1">
    <citation type="submission" date="2024-01" db="EMBL/GenBank/DDBJ databases">
        <title>A telomere-to-telomere, gap-free genome of sweet tea (Lithocarpus litseifolius).</title>
        <authorList>
            <person name="Zhou J."/>
        </authorList>
    </citation>
    <scope>NUCLEOTIDE SEQUENCE [LARGE SCALE GENOMIC DNA]</scope>
    <source>
        <strain evidence="3">Zhou-2022a</strain>
        <tissue evidence="3">Leaf</tissue>
    </source>
</reference>
<organism evidence="3 4">
    <name type="scientific">Lithocarpus litseifolius</name>
    <dbReference type="NCBI Taxonomy" id="425828"/>
    <lineage>
        <taxon>Eukaryota</taxon>
        <taxon>Viridiplantae</taxon>
        <taxon>Streptophyta</taxon>
        <taxon>Embryophyta</taxon>
        <taxon>Tracheophyta</taxon>
        <taxon>Spermatophyta</taxon>
        <taxon>Magnoliopsida</taxon>
        <taxon>eudicotyledons</taxon>
        <taxon>Gunneridae</taxon>
        <taxon>Pentapetalae</taxon>
        <taxon>rosids</taxon>
        <taxon>fabids</taxon>
        <taxon>Fagales</taxon>
        <taxon>Fagaceae</taxon>
        <taxon>Lithocarpus</taxon>
    </lineage>
</organism>
<evidence type="ECO:0000313" key="3">
    <source>
        <dbReference type="EMBL" id="KAL0006242.1"/>
    </source>
</evidence>
<proteinExistence type="predicted"/>
<feature type="region of interest" description="Disordered" evidence="1">
    <location>
        <begin position="99"/>
        <end position="120"/>
    </location>
</feature>
<keyword evidence="4" id="KW-1185">Reference proteome</keyword>
<dbReference type="EMBL" id="JAZDWU010000004">
    <property type="protein sequence ID" value="KAL0006242.1"/>
    <property type="molecule type" value="Genomic_DNA"/>
</dbReference>
<accession>A0AAW2D8S0</accession>
<comment type="caution">
    <text evidence="3">The sequence shown here is derived from an EMBL/GenBank/DDBJ whole genome shotgun (WGS) entry which is preliminary data.</text>
</comment>
<dbReference type="AlphaFoldDB" id="A0AAW2D8S0"/>
<feature type="chain" id="PRO_5043374190" evidence="2">
    <location>
        <begin position="26"/>
        <end position="120"/>
    </location>
</feature>